<accession>A0ABT3FJQ4</accession>
<name>A0ABT3FJQ4_9BACT</name>
<comment type="caution">
    <text evidence="2">The sequence shown here is derived from an EMBL/GenBank/DDBJ whole genome shotgun (WGS) entry which is preliminary data.</text>
</comment>
<gene>
    <name evidence="2" type="ORF">OKA04_03535</name>
</gene>
<organism evidence="2 3">
    <name type="scientific">Luteolibacter flavescens</name>
    <dbReference type="NCBI Taxonomy" id="1859460"/>
    <lineage>
        <taxon>Bacteria</taxon>
        <taxon>Pseudomonadati</taxon>
        <taxon>Verrucomicrobiota</taxon>
        <taxon>Verrucomicrobiia</taxon>
        <taxon>Verrucomicrobiales</taxon>
        <taxon>Verrucomicrobiaceae</taxon>
        <taxon>Luteolibacter</taxon>
    </lineage>
</organism>
<feature type="transmembrane region" description="Helical" evidence="1">
    <location>
        <begin position="33"/>
        <end position="63"/>
    </location>
</feature>
<evidence type="ECO:0000313" key="3">
    <source>
        <dbReference type="Proteomes" id="UP001207930"/>
    </source>
</evidence>
<protein>
    <recommendedName>
        <fullName evidence="4">Rod shape-determining protein MreD</fullName>
    </recommendedName>
</protein>
<keyword evidence="1" id="KW-0812">Transmembrane</keyword>
<dbReference type="EMBL" id="JAPDDS010000001">
    <property type="protein sequence ID" value="MCW1883785.1"/>
    <property type="molecule type" value="Genomic_DNA"/>
</dbReference>
<sequence>MIRYALSLFILVLLALAAQQFIPSLTGLYNARLLLVTLVFLCASVTVGPPVMLALAFVCGFLWDAQCTLGPPGGDAEIYKYPAESLRFGYSIILYGVIGYLMQGIQPLFREGKWQFSTILVGISIFVYLAAEYLSINFIRGGFAFNEATLYQIAATSTLTMLFSPLVFWVLFFIAEKFGHEIRFEGLKKKQQQRRRRTLA</sequence>
<dbReference type="RefSeq" id="WP_264499744.1">
    <property type="nucleotide sequence ID" value="NZ_JAPDDS010000001.1"/>
</dbReference>
<keyword evidence="1" id="KW-0472">Membrane</keyword>
<reference evidence="2 3" key="1">
    <citation type="submission" date="2022-10" db="EMBL/GenBank/DDBJ databases">
        <title>Luteolibacter flavescens strain MCCC 1K03193, whole genome shotgun sequencing project.</title>
        <authorList>
            <person name="Zhao G."/>
            <person name="Shen L."/>
        </authorList>
    </citation>
    <scope>NUCLEOTIDE SEQUENCE [LARGE SCALE GENOMIC DNA]</scope>
    <source>
        <strain evidence="2 3">MCCC 1K03193</strain>
    </source>
</reference>
<proteinExistence type="predicted"/>
<feature type="transmembrane region" description="Helical" evidence="1">
    <location>
        <begin position="114"/>
        <end position="136"/>
    </location>
</feature>
<keyword evidence="1" id="KW-1133">Transmembrane helix</keyword>
<dbReference type="Proteomes" id="UP001207930">
    <property type="component" value="Unassembled WGS sequence"/>
</dbReference>
<feature type="transmembrane region" description="Helical" evidence="1">
    <location>
        <begin position="84"/>
        <end position="102"/>
    </location>
</feature>
<feature type="transmembrane region" description="Helical" evidence="1">
    <location>
        <begin position="148"/>
        <end position="175"/>
    </location>
</feature>
<keyword evidence="3" id="KW-1185">Reference proteome</keyword>
<evidence type="ECO:0008006" key="4">
    <source>
        <dbReference type="Google" id="ProtNLM"/>
    </source>
</evidence>
<evidence type="ECO:0000256" key="1">
    <source>
        <dbReference type="SAM" id="Phobius"/>
    </source>
</evidence>
<evidence type="ECO:0000313" key="2">
    <source>
        <dbReference type="EMBL" id="MCW1883785.1"/>
    </source>
</evidence>